<organism evidence="3 4">
    <name type="scientific">Sulfitobacter delicatus</name>
    <dbReference type="NCBI Taxonomy" id="218672"/>
    <lineage>
        <taxon>Bacteria</taxon>
        <taxon>Pseudomonadati</taxon>
        <taxon>Pseudomonadota</taxon>
        <taxon>Alphaproteobacteria</taxon>
        <taxon>Rhodobacterales</taxon>
        <taxon>Roseobacteraceae</taxon>
        <taxon>Sulfitobacter</taxon>
    </lineage>
</organism>
<reference evidence="4" key="1">
    <citation type="submission" date="2016-10" db="EMBL/GenBank/DDBJ databases">
        <authorList>
            <person name="Varghese N."/>
            <person name="Submissions S."/>
        </authorList>
    </citation>
    <scope>NUCLEOTIDE SEQUENCE [LARGE SCALE GENOMIC DNA]</scope>
    <source>
        <strain evidence="4">DSM 16477</strain>
    </source>
</reference>
<dbReference type="RefSeq" id="WP_093738128.1">
    <property type="nucleotide sequence ID" value="NZ_FNBP01000001.1"/>
</dbReference>
<evidence type="ECO:0000256" key="1">
    <source>
        <dbReference type="SAM" id="Phobius"/>
    </source>
</evidence>
<evidence type="ECO:0000313" key="3">
    <source>
        <dbReference type="EMBL" id="SDE99788.1"/>
    </source>
</evidence>
<dbReference type="PANTHER" id="PTHR22911">
    <property type="entry name" value="ACYL-MALONYL CONDENSING ENZYME-RELATED"/>
    <property type="match status" value="1"/>
</dbReference>
<keyword evidence="1" id="KW-0472">Membrane</keyword>
<feature type="domain" description="EamA" evidence="2">
    <location>
        <begin position="150"/>
        <end position="277"/>
    </location>
</feature>
<evidence type="ECO:0000313" key="4">
    <source>
        <dbReference type="Proteomes" id="UP000199399"/>
    </source>
</evidence>
<accession>A0A1G7HHC4</accession>
<dbReference type="STRING" id="218672.SAMN04489759_101119"/>
<dbReference type="GO" id="GO:0016020">
    <property type="term" value="C:membrane"/>
    <property type="evidence" value="ECO:0007669"/>
    <property type="project" value="InterPro"/>
</dbReference>
<dbReference type="InterPro" id="IPR000620">
    <property type="entry name" value="EamA_dom"/>
</dbReference>
<feature type="transmembrane region" description="Helical" evidence="1">
    <location>
        <begin position="123"/>
        <end position="141"/>
    </location>
</feature>
<dbReference type="Proteomes" id="UP000199399">
    <property type="component" value="Unassembled WGS sequence"/>
</dbReference>
<dbReference type="Pfam" id="PF00892">
    <property type="entry name" value="EamA"/>
    <property type="match status" value="2"/>
</dbReference>
<feature type="transmembrane region" description="Helical" evidence="1">
    <location>
        <begin position="260"/>
        <end position="281"/>
    </location>
</feature>
<dbReference type="OrthoDB" id="9810239at2"/>
<gene>
    <name evidence="3" type="ORF">SAMN04489759_101119</name>
</gene>
<dbReference type="InterPro" id="IPR037185">
    <property type="entry name" value="EmrE-like"/>
</dbReference>
<feature type="transmembrane region" description="Helical" evidence="1">
    <location>
        <begin position="93"/>
        <end position="111"/>
    </location>
</feature>
<proteinExistence type="predicted"/>
<keyword evidence="4" id="KW-1185">Reference proteome</keyword>
<feature type="transmembrane region" description="Helical" evidence="1">
    <location>
        <begin position="66"/>
        <end position="87"/>
    </location>
</feature>
<keyword evidence="1" id="KW-1133">Transmembrane helix</keyword>
<feature type="transmembrane region" description="Helical" evidence="1">
    <location>
        <begin position="147"/>
        <end position="166"/>
    </location>
</feature>
<name>A0A1G7HHC4_9RHOB</name>
<evidence type="ECO:0000259" key="2">
    <source>
        <dbReference type="Pfam" id="PF00892"/>
    </source>
</evidence>
<feature type="transmembrane region" description="Helical" evidence="1">
    <location>
        <begin position="34"/>
        <end position="54"/>
    </location>
</feature>
<dbReference type="PANTHER" id="PTHR22911:SF76">
    <property type="entry name" value="EAMA DOMAIN-CONTAINING PROTEIN"/>
    <property type="match status" value="1"/>
</dbReference>
<sequence>MTDQTKGLLLTFLGVMCIVPEALFVRVIDAPMLTLAFWKVTLVGLAIGAGLLIAQGTAPFRALRQGGWASAIYIGGVACAGVGFVLAVRLTSVANVVFILASLPVFAAIYSRIFLGEPISRRMLFTIAAVLLGLAVIAFGSGETENAALAGDLVALSISAIFAGALTAARHARAVSMVPAVALAYLLAGLALLPVAAPLAMPTEELPKMLLYAVFMALSAGLIALGPRYISSAEVGLLVLLESVLAPLLVWAVLGEDPGIYALIGGGVVISALFLSNLVALSRRRRVVPPMPRH</sequence>
<keyword evidence="1" id="KW-0812">Transmembrane</keyword>
<feature type="domain" description="EamA" evidence="2">
    <location>
        <begin position="6"/>
        <end position="138"/>
    </location>
</feature>
<dbReference type="SUPFAM" id="SSF103481">
    <property type="entry name" value="Multidrug resistance efflux transporter EmrE"/>
    <property type="match status" value="2"/>
</dbReference>
<feature type="transmembrane region" description="Helical" evidence="1">
    <location>
        <begin position="178"/>
        <end position="197"/>
    </location>
</feature>
<dbReference type="EMBL" id="FNBP01000001">
    <property type="protein sequence ID" value="SDE99788.1"/>
    <property type="molecule type" value="Genomic_DNA"/>
</dbReference>
<feature type="transmembrane region" description="Helical" evidence="1">
    <location>
        <begin position="209"/>
        <end position="226"/>
    </location>
</feature>
<feature type="transmembrane region" description="Helical" evidence="1">
    <location>
        <begin position="235"/>
        <end position="254"/>
    </location>
</feature>
<protein>
    <submittedName>
        <fullName evidence="3">EamA-like transporter family protein</fullName>
    </submittedName>
</protein>
<feature type="transmembrane region" description="Helical" evidence="1">
    <location>
        <begin position="7"/>
        <end position="28"/>
    </location>
</feature>
<dbReference type="AlphaFoldDB" id="A0A1G7HHC4"/>